<reference evidence="2" key="1">
    <citation type="journal article" date="2019" name="Int. J. Syst. Evol. Microbiol.">
        <title>The Global Catalogue of Microorganisms (GCM) 10K type strain sequencing project: providing services to taxonomists for standard genome sequencing and annotation.</title>
        <authorList>
            <consortium name="The Broad Institute Genomics Platform"/>
            <consortium name="The Broad Institute Genome Sequencing Center for Infectious Disease"/>
            <person name="Wu L."/>
            <person name="Ma J."/>
        </authorList>
    </citation>
    <scope>NUCLEOTIDE SEQUENCE [LARGE SCALE GENOMIC DNA]</scope>
    <source>
        <strain evidence="2">JCM 4805</strain>
    </source>
</reference>
<accession>A0ABP3KH09</accession>
<evidence type="ECO:0000313" key="1">
    <source>
        <dbReference type="EMBL" id="GAA0479818.1"/>
    </source>
</evidence>
<comment type="caution">
    <text evidence="1">The sequence shown here is derived from an EMBL/GenBank/DDBJ whole genome shotgun (WGS) entry which is preliminary data.</text>
</comment>
<gene>
    <name evidence="1" type="ORF">GCM10010361_50720</name>
</gene>
<keyword evidence="2" id="KW-1185">Reference proteome</keyword>
<dbReference type="EMBL" id="BAAABY010000034">
    <property type="protein sequence ID" value="GAA0479818.1"/>
    <property type="molecule type" value="Genomic_DNA"/>
</dbReference>
<proteinExistence type="predicted"/>
<dbReference type="Proteomes" id="UP001500909">
    <property type="component" value="Unassembled WGS sequence"/>
</dbReference>
<protein>
    <submittedName>
        <fullName evidence="1">Uncharacterized protein</fullName>
    </submittedName>
</protein>
<sequence>MPYVADLRPPGTPLGLKISGRGSGVTKVPVPITHAQFKLAILTDVKRLWQAGGPGAFGGPAEADSFAAGCVHVRMWSISWRDG</sequence>
<organism evidence="1 2">
    <name type="scientific">Streptomyces olivaceiscleroticus</name>
    <dbReference type="NCBI Taxonomy" id="68245"/>
    <lineage>
        <taxon>Bacteria</taxon>
        <taxon>Bacillati</taxon>
        <taxon>Actinomycetota</taxon>
        <taxon>Actinomycetes</taxon>
        <taxon>Kitasatosporales</taxon>
        <taxon>Streptomycetaceae</taxon>
        <taxon>Streptomyces</taxon>
    </lineage>
</organism>
<name>A0ABP3KH09_9ACTN</name>
<evidence type="ECO:0000313" key="2">
    <source>
        <dbReference type="Proteomes" id="UP001500909"/>
    </source>
</evidence>